<evidence type="ECO:0000259" key="7">
    <source>
        <dbReference type="Pfam" id="PF01232"/>
    </source>
</evidence>
<dbReference type="InterPro" id="IPR013118">
    <property type="entry name" value="Mannitol_DH_C"/>
</dbReference>
<evidence type="ECO:0000313" key="10">
    <source>
        <dbReference type="Proteomes" id="UP000234342"/>
    </source>
</evidence>
<dbReference type="PROSITE" id="PS00974">
    <property type="entry name" value="MANNITOL_DHGENASE"/>
    <property type="match status" value="1"/>
</dbReference>
<keyword evidence="10" id="KW-1185">Reference proteome</keyword>
<gene>
    <name evidence="9" type="ORF">BANT10_00432</name>
</gene>
<keyword evidence="4 9" id="KW-0560">Oxidoreductase</keyword>
<comment type="similarity">
    <text evidence="1">Belongs to the mannitol dehydrogenase family.</text>
</comment>
<dbReference type="PRINTS" id="PR00084">
    <property type="entry name" value="MTLDHDRGNASE"/>
</dbReference>
<feature type="domain" description="Mannitol dehydrogenase C-terminal" evidence="8">
    <location>
        <begin position="312"/>
        <end position="498"/>
    </location>
</feature>
<dbReference type="InterPro" id="IPR050988">
    <property type="entry name" value="Mannitol_DH/Oxidoreductase"/>
</dbReference>
<feature type="domain" description="Mannitol dehydrogenase N-terminal" evidence="7">
    <location>
        <begin position="50"/>
        <end position="302"/>
    </location>
</feature>
<dbReference type="EC" id="1.1.1.17" evidence="2"/>
<dbReference type="AlphaFoldDB" id="A0A2H1I1B7"/>
<dbReference type="SUPFAM" id="SSF51735">
    <property type="entry name" value="NAD(P)-binding Rossmann-fold domains"/>
    <property type="match status" value="1"/>
</dbReference>
<dbReference type="Proteomes" id="UP000234342">
    <property type="component" value="Unassembled WGS sequence"/>
</dbReference>
<evidence type="ECO:0000256" key="6">
    <source>
        <dbReference type="ARBA" id="ARBA00048615"/>
    </source>
</evidence>
<name>A0A2H1I1B7_9MICO</name>
<dbReference type="EMBL" id="FXZE01000002">
    <property type="protein sequence ID" value="SMX69011.1"/>
    <property type="molecule type" value="Genomic_DNA"/>
</dbReference>
<dbReference type="Gene3D" id="1.10.1040.10">
    <property type="entry name" value="N-(1-d-carboxylethyl)-l-norvaline Dehydrogenase, domain 2"/>
    <property type="match status" value="1"/>
</dbReference>
<evidence type="ECO:0000256" key="1">
    <source>
        <dbReference type="ARBA" id="ARBA00006541"/>
    </source>
</evidence>
<keyword evidence="5" id="KW-0520">NAD</keyword>
<dbReference type="PANTHER" id="PTHR43362">
    <property type="entry name" value="MANNITOL DEHYDROGENASE DSF1-RELATED"/>
    <property type="match status" value="1"/>
</dbReference>
<dbReference type="GO" id="GO:0008926">
    <property type="term" value="F:mannitol-1-phosphate 5-dehydrogenase activity"/>
    <property type="evidence" value="ECO:0007669"/>
    <property type="project" value="UniProtKB-EC"/>
</dbReference>
<evidence type="ECO:0000259" key="8">
    <source>
        <dbReference type="Pfam" id="PF08125"/>
    </source>
</evidence>
<dbReference type="InterPro" id="IPR000669">
    <property type="entry name" value="Mannitol_DH"/>
</dbReference>
<dbReference type="InterPro" id="IPR008927">
    <property type="entry name" value="6-PGluconate_DH-like_C_sf"/>
</dbReference>
<evidence type="ECO:0000256" key="3">
    <source>
        <dbReference type="ARBA" id="ARBA00016219"/>
    </source>
</evidence>
<evidence type="ECO:0000256" key="2">
    <source>
        <dbReference type="ARBA" id="ARBA00012939"/>
    </source>
</evidence>
<dbReference type="InterPro" id="IPR023027">
    <property type="entry name" value="Mannitol_DH_CS"/>
</dbReference>
<organism evidence="9 10">
    <name type="scientific">Brevibacterium antiquum</name>
    <dbReference type="NCBI Taxonomy" id="234835"/>
    <lineage>
        <taxon>Bacteria</taxon>
        <taxon>Bacillati</taxon>
        <taxon>Actinomycetota</taxon>
        <taxon>Actinomycetes</taxon>
        <taxon>Micrococcales</taxon>
        <taxon>Brevibacteriaceae</taxon>
        <taxon>Brevibacterium</taxon>
    </lineage>
</organism>
<evidence type="ECO:0000256" key="5">
    <source>
        <dbReference type="ARBA" id="ARBA00023027"/>
    </source>
</evidence>
<reference evidence="10" key="1">
    <citation type="submission" date="2017-03" db="EMBL/GenBank/DDBJ databases">
        <authorList>
            <person name="Monnet C."/>
        </authorList>
    </citation>
    <scope>NUCLEOTIDE SEQUENCE [LARGE SCALE GENOMIC DNA]</scope>
    <source>
        <strain evidence="10">P10</strain>
    </source>
</reference>
<dbReference type="Pfam" id="PF08125">
    <property type="entry name" value="Mannitol_dh_C"/>
    <property type="match status" value="1"/>
</dbReference>
<dbReference type="PANTHER" id="PTHR43362:SF1">
    <property type="entry name" value="MANNITOL DEHYDROGENASE 2-RELATED"/>
    <property type="match status" value="1"/>
</dbReference>
<dbReference type="InterPro" id="IPR036291">
    <property type="entry name" value="NAD(P)-bd_dom_sf"/>
</dbReference>
<protein>
    <recommendedName>
        <fullName evidence="3">Mannitol-1-phosphate 5-dehydrogenase</fullName>
        <ecNumber evidence="2">1.1.1.17</ecNumber>
    </recommendedName>
</protein>
<evidence type="ECO:0000313" key="9">
    <source>
        <dbReference type="EMBL" id="SMX69011.1"/>
    </source>
</evidence>
<dbReference type="InterPro" id="IPR013328">
    <property type="entry name" value="6PGD_dom2"/>
</dbReference>
<dbReference type="InterPro" id="IPR013131">
    <property type="entry name" value="Mannitol_DH_N"/>
</dbReference>
<proteinExistence type="inferred from homology"/>
<dbReference type="GO" id="GO:0019594">
    <property type="term" value="P:mannitol metabolic process"/>
    <property type="evidence" value="ECO:0007669"/>
    <property type="project" value="InterPro"/>
</dbReference>
<dbReference type="SUPFAM" id="SSF48179">
    <property type="entry name" value="6-phosphogluconate dehydrogenase C-terminal domain-like"/>
    <property type="match status" value="1"/>
</dbReference>
<accession>A0A2H1I1B7</accession>
<dbReference type="Pfam" id="PF01232">
    <property type="entry name" value="Mannitol_dh"/>
    <property type="match status" value="1"/>
</dbReference>
<sequence>MMMKPTDALHPTDSGHEGRDMLPLHESNLDRIAARGVTVPDYDRSAVTPGIVHFGVGGFHRAHMAMVIDDLMSAGRAADWGIVGAGVLPHDVRMRDALAGQDHLYSLTLKHSDGTRERRVIGSIIDYRYGPDDPQGLIDLLGEPAIRIVSLTVTEGGYNVNPVTGEFISDDAMIVADVAALAAGQLPGTVFGYVIEALRRRRDAGVAPFTVQSCDNISENGQVAKKMFGAFARLVDPELADWTDVHVAFPNAMVDRITPATTDEDREDLRDDAGLLDAWPVVAEPFFQWVLEDRFTSGRPPYELAGVQVVDDVRPYEHMKLRLLNSGHQGLAYFGLLAGYTYAHKAMENPDIASYLRRYMDEEGSPSLEPLPGIDLDGYKDSLIERFSNPEIRDTLARLGAESSDRIPKWLVPVIGDNLASGAPVEVSAAICASWARYAEGSDEQGAAFTIVDRYGEELQQVARSQAEDALAFVRQEQFFGTLVDEPRFTGHYLAALASLHERGAKETVRRLAAHEKL</sequence>
<dbReference type="Gene3D" id="3.40.50.720">
    <property type="entry name" value="NAD(P)-binding Rossmann-like Domain"/>
    <property type="match status" value="1"/>
</dbReference>
<comment type="catalytic activity">
    <reaction evidence="6">
        <text>D-mannitol 1-phosphate + NAD(+) = beta-D-fructose 6-phosphate + NADH + H(+)</text>
        <dbReference type="Rhea" id="RHEA:19661"/>
        <dbReference type="ChEBI" id="CHEBI:15378"/>
        <dbReference type="ChEBI" id="CHEBI:57540"/>
        <dbReference type="ChEBI" id="CHEBI:57634"/>
        <dbReference type="ChEBI" id="CHEBI:57945"/>
        <dbReference type="ChEBI" id="CHEBI:61381"/>
        <dbReference type="EC" id="1.1.1.17"/>
    </reaction>
</comment>
<evidence type="ECO:0000256" key="4">
    <source>
        <dbReference type="ARBA" id="ARBA00023002"/>
    </source>
</evidence>